<proteinExistence type="predicted"/>
<gene>
    <name evidence="6" type="primary">abc-f</name>
    <name evidence="6" type="ORF">KS407_15440</name>
</gene>
<evidence type="ECO:0000259" key="5">
    <source>
        <dbReference type="PROSITE" id="PS50893"/>
    </source>
</evidence>
<dbReference type="SUPFAM" id="SSF52540">
    <property type="entry name" value="P-loop containing nucleoside triphosphate hydrolases"/>
    <property type="match status" value="2"/>
</dbReference>
<evidence type="ECO:0000256" key="1">
    <source>
        <dbReference type="ARBA" id="ARBA00022737"/>
    </source>
</evidence>
<dbReference type="InterPro" id="IPR003593">
    <property type="entry name" value="AAA+_ATPase"/>
</dbReference>
<dbReference type="PANTHER" id="PTHR19211:SF100">
    <property type="entry name" value="RIBOSOME PROTECTION PROTEIN VMLR"/>
    <property type="match status" value="1"/>
</dbReference>
<comment type="caution">
    <text evidence="6">The sequence shown here is derived from an EMBL/GenBank/DDBJ whole genome shotgun (WGS) entry which is preliminary data.</text>
</comment>
<dbReference type="PANTHER" id="PTHR19211">
    <property type="entry name" value="ATP-BINDING TRANSPORT PROTEIN-RELATED"/>
    <property type="match status" value="1"/>
</dbReference>
<dbReference type="InterPro" id="IPR027417">
    <property type="entry name" value="P-loop_NTPase"/>
</dbReference>
<accession>A0ABS6JW72</accession>
<dbReference type="Pfam" id="PF00005">
    <property type="entry name" value="ABC_tran"/>
    <property type="match status" value="2"/>
</dbReference>
<feature type="coiled-coil region" evidence="4">
    <location>
        <begin position="164"/>
        <end position="247"/>
    </location>
</feature>
<evidence type="ECO:0000256" key="2">
    <source>
        <dbReference type="ARBA" id="ARBA00022741"/>
    </source>
</evidence>
<dbReference type="NCBIfam" id="NF000170">
    <property type="entry name" value="ABCF_Vga_all"/>
    <property type="match status" value="1"/>
</dbReference>
<dbReference type="InterPro" id="IPR032781">
    <property type="entry name" value="ABC_tran_Xtn"/>
</dbReference>
<dbReference type="SMART" id="SM00382">
    <property type="entry name" value="AAA"/>
    <property type="match status" value="2"/>
</dbReference>
<keyword evidence="1" id="KW-0677">Repeat</keyword>
<dbReference type="Gene3D" id="3.40.50.300">
    <property type="entry name" value="P-loop containing nucleotide triphosphate hydrolases"/>
    <property type="match status" value="3"/>
</dbReference>
<protein>
    <submittedName>
        <fullName evidence="6">ABC-F type ribosomal protection protein</fullName>
    </submittedName>
</protein>
<dbReference type="InterPro" id="IPR003439">
    <property type="entry name" value="ABC_transporter-like_ATP-bd"/>
</dbReference>
<dbReference type="InterPro" id="IPR050611">
    <property type="entry name" value="ABCF"/>
</dbReference>
<keyword evidence="2" id="KW-0547">Nucleotide-binding</keyword>
<name>A0ABS6JW72_9BACI</name>
<keyword evidence="7" id="KW-1185">Reference proteome</keyword>
<reference evidence="6 7" key="1">
    <citation type="submission" date="2021-06" db="EMBL/GenBank/DDBJ databases">
        <title>Bacillus sp. RD4P76, an endophyte from a halophyte.</title>
        <authorList>
            <person name="Sun J.-Q."/>
        </authorList>
    </citation>
    <scope>NUCLEOTIDE SEQUENCE [LARGE SCALE GENOMIC DNA]</scope>
    <source>
        <strain evidence="6 7">JCM 17098</strain>
    </source>
</reference>
<dbReference type="Proteomes" id="UP000790580">
    <property type="component" value="Unassembled WGS sequence"/>
</dbReference>
<dbReference type="CDD" id="cd03221">
    <property type="entry name" value="ABCF_EF-3"/>
    <property type="match status" value="2"/>
</dbReference>
<keyword evidence="3" id="KW-0067">ATP-binding</keyword>
<sequence>MVLLEAFQLKQFVKDRMLFDIPELLIHKGDRIGLVGANGSGKTTLLNILAGKLTPEKGSVTPHVQIELLPQLKRTDSTKSGGEVTQEYINQAFINDRGILFADEPTTHLDTEHMEWLEKKLDQWQGAYVIVSHDRAFLDATIKTIWEMADEKIKFYKGNYTDFLEQKEREINHQKAEYEKYESKKKQLEDALKLKEQKAEKATKKPKKVSKSEARITGAKPYFAKKQKKLQKTGKAIEKRLEQLEKVEKVKEGPSVKMAVPNQELIKNRIILRVEKVEGKIGNGKRNLWNKTSFYVRGGDKLAIIGPNGSGKTTLLKKILNQDEPGITISPSVKIGYFSQNLSILDVEKTILENVSSTSKQEESFIRTVLARLHFFREDVYKLVGTLSGGERVKGALAKVFVSDINMLILDEPTNYLDIQAASALESLLKEYEGTLLFVSHDRRLIESIATRVLTINDGKIEVFEGTYHDYKNKPVETRTRDSKEDELLVIQTKISDVLSRLSLEPSEELENEFQSLLKAKKALTDGDSSQ</sequence>
<evidence type="ECO:0000256" key="4">
    <source>
        <dbReference type="SAM" id="Coils"/>
    </source>
</evidence>
<organism evidence="6 7">
    <name type="scientific">Evansella alkalicola</name>
    <dbReference type="NCBI Taxonomy" id="745819"/>
    <lineage>
        <taxon>Bacteria</taxon>
        <taxon>Bacillati</taxon>
        <taxon>Bacillota</taxon>
        <taxon>Bacilli</taxon>
        <taxon>Bacillales</taxon>
        <taxon>Bacillaceae</taxon>
        <taxon>Evansella</taxon>
    </lineage>
</organism>
<evidence type="ECO:0000313" key="6">
    <source>
        <dbReference type="EMBL" id="MBU9722809.1"/>
    </source>
</evidence>
<evidence type="ECO:0000256" key="3">
    <source>
        <dbReference type="ARBA" id="ARBA00022840"/>
    </source>
</evidence>
<dbReference type="NCBIfam" id="NF000355">
    <property type="entry name" value="ribo_prot_ABC_F"/>
    <property type="match status" value="1"/>
</dbReference>
<dbReference type="RefSeq" id="WP_088073500.1">
    <property type="nucleotide sequence ID" value="NZ_JAHQCR010000062.1"/>
</dbReference>
<dbReference type="Pfam" id="PF12848">
    <property type="entry name" value="ABC_tran_Xtn"/>
    <property type="match status" value="1"/>
</dbReference>
<dbReference type="PROSITE" id="PS50893">
    <property type="entry name" value="ABC_TRANSPORTER_2"/>
    <property type="match status" value="1"/>
</dbReference>
<evidence type="ECO:0000313" key="7">
    <source>
        <dbReference type="Proteomes" id="UP000790580"/>
    </source>
</evidence>
<feature type="domain" description="ABC transporter" evidence="5">
    <location>
        <begin position="272"/>
        <end position="483"/>
    </location>
</feature>
<dbReference type="EMBL" id="JAHQCR010000062">
    <property type="protein sequence ID" value="MBU9722809.1"/>
    <property type="molecule type" value="Genomic_DNA"/>
</dbReference>
<keyword evidence="4" id="KW-0175">Coiled coil</keyword>